<dbReference type="RefSeq" id="WP_317901347.1">
    <property type="nucleotide sequence ID" value="NZ_JAIRBC010000006.1"/>
</dbReference>
<reference evidence="1" key="1">
    <citation type="submission" date="2023-02" db="EMBL/GenBank/DDBJ databases">
        <title>Genome of Flavobacteriaceae gen. nov. sp. strain F89.</title>
        <authorList>
            <person name="Wang Y."/>
        </authorList>
    </citation>
    <scope>NUCLEOTIDE SEQUENCE</scope>
    <source>
        <strain evidence="1">F89</strain>
    </source>
</reference>
<accession>A0AAE3ESD8</accession>
<dbReference type="PROSITE" id="PS51257">
    <property type="entry name" value="PROKAR_LIPOPROTEIN"/>
    <property type="match status" value="1"/>
</dbReference>
<keyword evidence="2" id="KW-1185">Reference proteome</keyword>
<organism evidence="1 2">
    <name type="scientific">Cerina litoralis</name>
    <dbReference type="NCBI Taxonomy" id="2874477"/>
    <lineage>
        <taxon>Bacteria</taxon>
        <taxon>Pseudomonadati</taxon>
        <taxon>Bacteroidota</taxon>
        <taxon>Flavobacteriia</taxon>
        <taxon>Flavobacteriales</taxon>
        <taxon>Flavobacteriaceae</taxon>
        <taxon>Cerina</taxon>
    </lineage>
</organism>
<comment type="caution">
    <text evidence="1">The sequence shown here is derived from an EMBL/GenBank/DDBJ whole genome shotgun (WGS) entry which is preliminary data.</text>
</comment>
<sequence>MKNTIALAATFLVLFSFSCKQEKKDGTDKMTEVIALHDQLMAKMGTLTKLVGELNGKVDSTETGMKYDAAKKDLQNAHKAMMDWMKGFGDNFDSDEILNGKALNAEKQELLDKEMVNIQEVKTKMEKSIENAEDLLGTEK</sequence>
<dbReference type="AlphaFoldDB" id="A0AAE3ESD8"/>
<gene>
    <name evidence="1" type="ORF">K8352_05555</name>
</gene>
<name>A0AAE3ESD8_9FLAO</name>
<evidence type="ECO:0000313" key="2">
    <source>
        <dbReference type="Proteomes" id="UP001200642"/>
    </source>
</evidence>
<proteinExistence type="predicted"/>
<dbReference type="Proteomes" id="UP001200642">
    <property type="component" value="Unassembled WGS sequence"/>
</dbReference>
<evidence type="ECO:0000313" key="1">
    <source>
        <dbReference type="EMBL" id="MCG2460205.1"/>
    </source>
</evidence>
<dbReference type="EMBL" id="JAIRBC010000006">
    <property type="protein sequence ID" value="MCG2460205.1"/>
    <property type="molecule type" value="Genomic_DNA"/>
</dbReference>
<protein>
    <submittedName>
        <fullName evidence="1">Uncharacterized protein</fullName>
    </submittedName>
</protein>